<dbReference type="InterPro" id="IPR011278">
    <property type="entry name" value="2-MeCitrate/Citrate_synth_II"/>
</dbReference>
<evidence type="ECO:0000256" key="5">
    <source>
        <dbReference type="ARBA" id="ARBA00049288"/>
    </source>
</evidence>
<dbReference type="GO" id="GO:0005829">
    <property type="term" value="C:cytosol"/>
    <property type="evidence" value="ECO:0007669"/>
    <property type="project" value="TreeGrafter"/>
</dbReference>
<dbReference type="UniPathway" id="UPA00223"/>
<dbReference type="STRING" id="1817864.A2Z21_10725"/>
<evidence type="ECO:0000256" key="2">
    <source>
        <dbReference type="ARBA" id="ARBA00010566"/>
    </source>
</evidence>
<dbReference type="AlphaFoldDB" id="A0A1F5V2S0"/>
<evidence type="ECO:0000256" key="1">
    <source>
        <dbReference type="ARBA" id="ARBA00005163"/>
    </source>
</evidence>
<feature type="active site" evidence="7">
    <location>
        <position position="313"/>
    </location>
</feature>
<dbReference type="InterPro" id="IPR016143">
    <property type="entry name" value="Citrate_synth-like_sm_a-sub"/>
</dbReference>
<dbReference type="NCBIfam" id="TIGR01800">
    <property type="entry name" value="cit_synth_II"/>
    <property type="match status" value="1"/>
</dbReference>
<dbReference type="EMBL" id="MFGX01000004">
    <property type="protein sequence ID" value="OGF57723.1"/>
    <property type="molecule type" value="Genomic_DNA"/>
</dbReference>
<sequence length="382" mass="42643">MTELHAGLKGVVIGQSTICFIDGERGLLRYRGYDIEDLAKYSTYEETAYLLTYGKLPTHGELRQFSQALKEHRTLSGTELEILHALPKEAPPMDVLRSLVSVSALFDPEADDPAERANQNKVFKLIAKIPTILAAYDRVRRNVKPVAPHRSLGHAVNFLYMLSGEEPNETSARVFDVCLILHAEHGFNASTFAARVTASTLSDLYSSVTAAIGTLKGLLHGGANAQVLEMLQAIDSVKNVRSHIEGMIARKEKVWGMGHRVYKTKDPRAYILQGLIEQLASVSGQDPLYNIAREVEKVSIELLGKKGIYPNVDFYTAVAYHMLGIPLDLFTPIFALSRVSGWTAHVLEQYRHNALIRPQEQYVGPGERTYTPIDQRTRKDER</sequence>
<proteinExistence type="inferred from homology"/>
<evidence type="ECO:0000313" key="9">
    <source>
        <dbReference type="Proteomes" id="UP000179157"/>
    </source>
</evidence>
<dbReference type="PRINTS" id="PR00143">
    <property type="entry name" value="CITRTSNTHASE"/>
</dbReference>
<dbReference type="InterPro" id="IPR024176">
    <property type="entry name" value="Citrate_synthase_bac-typ"/>
</dbReference>
<dbReference type="PIRSF" id="PIRSF001369">
    <property type="entry name" value="Citrate_synth"/>
    <property type="match status" value="1"/>
</dbReference>
<dbReference type="InterPro" id="IPR016142">
    <property type="entry name" value="Citrate_synth-like_lrg_a-sub"/>
</dbReference>
<name>A0A1F5V2S0_FRAXR</name>
<organism evidence="8 9">
    <name type="scientific">Fraserbacteria sp. (strain RBG_16_55_9)</name>
    <dbReference type="NCBI Taxonomy" id="1817864"/>
    <lineage>
        <taxon>Bacteria</taxon>
        <taxon>Candidatus Fraseribacteriota</taxon>
    </lineage>
</organism>
<dbReference type="GO" id="GO:0005975">
    <property type="term" value="P:carbohydrate metabolic process"/>
    <property type="evidence" value="ECO:0007669"/>
    <property type="project" value="TreeGrafter"/>
</dbReference>
<comment type="caution">
    <text evidence="8">The sequence shown here is derived from an EMBL/GenBank/DDBJ whole genome shotgun (WGS) entry which is preliminary data.</text>
</comment>
<dbReference type="Proteomes" id="UP000179157">
    <property type="component" value="Unassembled WGS sequence"/>
</dbReference>
<reference evidence="8 9" key="1">
    <citation type="journal article" date="2016" name="Nat. Commun.">
        <title>Thousands of microbial genomes shed light on interconnected biogeochemical processes in an aquifer system.</title>
        <authorList>
            <person name="Anantharaman K."/>
            <person name="Brown C.T."/>
            <person name="Hug L.A."/>
            <person name="Sharon I."/>
            <person name="Castelle C.J."/>
            <person name="Probst A.J."/>
            <person name="Thomas B.C."/>
            <person name="Singh A."/>
            <person name="Wilkins M.J."/>
            <person name="Karaoz U."/>
            <person name="Brodie E.L."/>
            <person name="Williams K.H."/>
            <person name="Hubbard S.S."/>
            <person name="Banfield J.F."/>
        </authorList>
    </citation>
    <scope>NUCLEOTIDE SEQUENCE [LARGE SCALE GENOMIC DNA]</scope>
    <source>
        <strain evidence="9">RBG_16_55_9</strain>
    </source>
</reference>
<protein>
    <recommendedName>
        <fullName evidence="6">Citrate synthase</fullName>
    </recommendedName>
</protein>
<dbReference type="PANTHER" id="PTHR11739:SF4">
    <property type="entry name" value="CITRATE SYNTHASE, PEROXISOMAL"/>
    <property type="match status" value="1"/>
</dbReference>
<dbReference type="InterPro" id="IPR002020">
    <property type="entry name" value="Citrate_synthase"/>
</dbReference>
<evidence type="ECO:0000256" key="3">
    <source>
        <dbReference type="ARBA" id="ARBA00022532"/>
    </source>
</evidence>
<dbReference type="InterPro" id="IPR036969">
    <property type="entry name" value="Citrate_synthase_sf"/>
</dbReference>
<dbReference type="Pfam" id="PF00285">
    <property type="entry name" value="Citrate_synt"/>
    <property type="match status" value="1"/>
</dbReference>
<feature type="active site" evidence="7">
    <location>
        <position position="259"/>
    </location>
</feature>
<dbReference type="PANTHER" id="PTHR11739">
    <property type="entry name" value="CITRATE SYNTHASE"/>
    <property type="match status" value="1"/>
</dbReference>
<dbReference type="GO" id="GO:0006099">
    <property type="term" value="P:tricarboxylic acid cycle"/>
    <property type="evidence" value="ECO:0007669"/>
    <property type="project" value="UniProtKB-UniPathway"/>
</dbReference>
<gene>
    <name evidence="8" type="ORF">A2Z21_10725</name>
</gene>
<dbReference type="Gene3D" id="1.10.230.10">
    <property type="entry name" value="Cytochrome P450-Terp, domain 2"/>
    <property type="match status" value="1"/>
</dbReference>
<evidence type="ECO:0000256" key="4">
    <source>
        <dbReference type="ARBA" id="ARBA00022679"/>
    </source>
</evidence>
<dbReference type="Gene3D" id="1.10.580.10">
    <property type="entry name" value="Citrate Synthase, domain 1"/>
    <property type="match status" value="1"/>
</dbReference>
<keyword evidence="3" id="KW-0816">Tricarboxylic acid cycle</keyword>
<evidence type="ECO:0000313" key="8">
    <source>
        <dbReference type="EMBL" id="OGF57723.1"/>
    </source>
</evidence>
<dbReference type="GO" id="GO:0036440">
    <property type="term" value="F:citrate synthase activity"/>
    <property type="evidence" value="ECO:0007669"/>
    <property type="project" value="UniProtKB-EC"/>
</dbReference>
<evidence type="ECO:0000256" key="7">
    <source>
        <dbReference type="PIRSR" id="PIRSR001369-1"/>
    </source>
</evidence>
<comment type="pathway">
    <text evidence="1">Carbohydrate metabolism; tricarboxylic acid cycle.</text>
</comment>
<keyword evidence="4 6" id="KW-0808">Transferase</keyword>
<evidence type="ECO:0000256" key="6">
    <source>
        <dbReference type="PIRNR" id="PIRNR001369"/>
    </source>
</evidence>
<comment type="catalytic activity">
    <reaction evidence="5">
        <text>oxaloacetate + acetyl-CoA + H2O = citrate + CoA + H(+)</text>
        <dbReference type="Rhea" id="RHEA:16845"/>
        <dbReference type="ChEBI" id="CHEBI:15377"/>
        <dbReference type="ChEBI" id="CHEBI:15378"/>
        <dbReference type="ChEBI" id="CHEBI:16452"/>
        <dbReference type="ChEBI" id="CHEBI:16947"/>
        <dbReference type="ChEBI" id="CHEBI:57287"/>
        <dbReference type="ChEBI" id="CHEBI:57288"/>
        <dbReference type="EC" id="2.3.3.16"/>
    </reaction>
</comment>
<dbReference type="SUPFAM" id="SSF48256">
    <property type="entry name" value="Citrate synthase"/>
    <property type="match status" value="1"/>
</dbReference>
<comment type="similarity">
    <text evidence="2 6">Belongs to the citrate synthase family.</text>
</comment>
<accession>A0A1F5V2S0</accession>